<organism evidence="3 4">
    <name type="scientific">Taenia crassiceps</name>
    <dbReference type="NCBI Taxonomy" id="6207"/>
    <lineage>
        <taxon>Eukaryota</taxon>
        <taxon>Metazoa</taxon>
        <taxon>Spiralia</taxon>
        <taxon>Lophotrochozoa</taxon>
        <taxon>Platyhelminthes</taxon>
        <taxon>Cestoda</taxon>
        <taxon>Eucestoda</taxon>
        <taxon>Cyclophyllidea</taxon>
        <taxon>Taeniidae</taxon>
        <taxon>Taenia</taxon>
    </lineage>
</organism>
<accession>A0ABR4Q8W1</accession>
<evidence type="ECO:0000256" key="1">
    <source>
        <dbReference type="SAM" id="MobiDB-lite"/>
    </source>
</evidence>
<evidence type="ECO:0000313" key="4">
    <source>
        <dbReference type="Proteomes" id="UP001651158"/>
    </source>
</evidence>
<feature type="chain" id="PRO_5046147508" evidence="2">
    <location>
        <begin position="24"/>
        <end position="200"/>
    </location>
</feature>
<sequence length="200" mass="22790">MQTHLLCLLAFSTVFVLLAEAEARHWHGRALVKKEVATGDEAADKVSKEGEEDENEEEEKQKREEEEGEKEQEAEGELDGEGEEHEGDGEEEEEEEEEEEDAETAGKDGEVGAEGEAEDVDEASASGAIERKALRKRTFGSEVDDEMEDFGEYDNEDEGYYKIDKKSWDTFCEKMKNYWQNVGNGIRDEWCKLRAMFSKL</sequence>
<evidence type="ECO:0000313" key="3">
    <source>
        <dbReference type="EMBL" id="KAL5105865.1"/>
    </source>
</evidence>
<feature type="compositionally biased region" description="Acidic residues" evidence="1">
    <location>
        <begin position="66"/>
        <end position="103"/>
    </location>
</feature>
<feature type="signal peptide" evidence="2">
    <location>
        <begin position="1"/>
        <end position="23"/>
    </location>
</feature>
<dbReference type="Proteomes" id="UP001651158">
    <property type="component" value="Unassembled WGS sequence"/>
</dbReference>
<dbReference type="EMBL" id="JAKROA010000007">
    <property type="protein sequence ID" value="KAL5105865.1"/>
    <property type="molecule type" value="Genomic_DNA"/>
</dbReference>
<feature type="compositionally biased region" description="Acidic residues" evidence="1">
    <location>
        <begin position="111"/>
        <end position="122"/>
    </location>
</feature>
<evidence type="ECO:0000256" key="2">
    <source>
        <dbReference type="SAM" id="SignalP"/>
    </source>
</evidence>
<name>A0ABR4Q8W1_9CEST</name>
<keyword evidence="2" id="KW-0732">Signal</keyword>
<comment type="caution">
    <text evidence="3">The sequence shown here is derived from an EMBL/GenBank/DDBJ whole genome shotgun (WGS) entry which is preliminary data.</text>
</comment>
<proteinExistence type="predicted"/>
<keyword evidence="4" id="KW-1185">Reference proteome</keyword>
<gene>
    <name evidence="3" type="ORF">TcWFU_007106</name>
</gene>
<feature type="compositionally biased region" description="Basic and acidic residues" evidence="1">
    <location>
        <begin position="35"/>
        <end position="49"/>
    </location>
</feature>
<feature type="region of interest" description="Disordered" evidence="1">
    <location>
        <begin position="35"/>
        <end position="152"/>
    </location>
</feature>
<feature type="compositionally biased region" description="Acidic residues" evidence="1">
    <location>
        <begin position="142"/>
        <end position="152"/>
    </location>
</feature>
<reference evidence="3 4" key="1">
    <citation type="journal article" date="2022" name="Front. Cell. Infect. Microbiol.">
        <title>The Genomes of Two Strains of Taenia crassiceps the Animal Model for the Study of Human Cysticercosis.</title>
        <authorList>
            <person name="Bobes R.J."/>
            <person name="Estrada K."/>
            <person name="Rios-Valencia D.G."/>
            <person name="Calderon-Gallegos A."/>
            <person name="de la Torre P."/>
            <person name="Carrero J.C."/>
            <person name="Sanchez-Flores A."/>
            <person name="Laclette J.P."/>
        </authorList>
    </citation>
    <scope>NUCLEOTIDE SEQUENCE [LARGE SCALE GENOMIC DNA]</scope>
    <source>
        <strain evidence="3">WFUcys</strain>
    </source>
</reference>
<protein>
    <submittedName>
        <fullName evidence="3">Uncharacterized protein</fullName>
    </submittedName>
</protein>